<evidence type="ECO:0000256" key="1">
    <source>
        <dbReference type="SAM" id="SignalP"/>
    </source>
</evidence>
<evidence type="ECO:0000259" key="2">
    <source>
        <dbReference type="Pfam" id="PF14638"/>
    </source>
</evidence>
<proteinExistence type="predicted"/>
<feature type="chain" id="PRO_5036880983" evidence="1">
    <location>
        <begin position="24"/>
        <end position="123"/>
    </location>
</feature>
<evidence type="ECO:0000313" key="3">
    <source>
        <dbReference type="Proteomes" id="UP000887565"/>
    </source>
</evidence>
<dbReference type="Pfam" id="PF14638">
    <property type="entry name" value="FNIP_C"/>
    <property type="match status" value="1"/>
</dbReference>
<keyword evidence="1" id="KW-0732">Signal</keyword>
<protein>
    <submittedName>
        <fullName evidence="4">Folliculin-interacting protein C-terminal domain-containing protein</fullName>
    </submittedName>
</protein>
<feature type="domain" description="Folliculin-interacting protein C-terminal" evidence="2">
    <location>
        <begin position="46"/>
        <end position="105"/>
    </location>
</feature>
<dbReference type="InterPro" id="IPR028086">
    <property type="entry name" value="FNIP_C_dom"/>
</dbReference>
<accession>A0A915HHR3</accession>
<name>A0A915HHR3_ROMCU</name>
<dbReference type="WBParaSite" id="nRc.2.0.1.t01173-RA">
    <property type="protein sequence ID" value="nRc.2.0.1.t01173-RA"/>
    <property type="gene ID" value="nRc.2.0.1.g01173"/>
</dbReference>
<dbReference type="AlphaFoldDB" id="A0A915HHR3"/>
<feature type="signal peptide" evidence="1">
    <location>
        <begin position="1"/>
        <end position="23"/>
    </location>
</feature>
<organism evidence="3 4">
    <name type="scientific">Romanomermis culicivorax</name>
    <name type="common">Nematode worm</name>
    <dbReference type="NCBI Taxonomy" id="13658"/>
    <lineage>
        <taxon>Eukaryota</taxon>
        <taxon>Metazoa</taxon>
        <taxon>Ecdysozoa</taxon>
        <taxon>Nematoda</taxon>
        <taxon>Enoplea</taxon>
        <taxon>Dorylaimia</taxon>
        <taxon>Mermithida</taxon>
        <taxon>Mermithoidea</taxon>
        <taxon>Mermithidae</taxon>
        <taxon>Romanomermis</taxon>
    </lineage>
</organism>
<sequence>MLSRLASTLSFILHLESVKLLSCDTINNANSRIDDQSDDIFEQKQRSAIDEAKCLPARTVLDLVENVKTLKFLNSDPAFIMMFMEDWLTDIYRKGTSLVSLMDDSCMTVGKKRQTFSDFSKVA</sequence>
<reference evidence="4" key="1">
    <citation type="submission" date="2022-11" db="UniProtKB">
        <authorList>
            <consortium name="WormBaseParasite"/>
        </authorList>
    </citation>
    <scope>IDENTIFICATION</scope>
</reference>
<keyword evidence="3" id="KW-1185">Reference proteome</keyword>
<evidence type="ECO:0000313" key="4">
    <source>
        <dbReference type="WBParaSite" id="nRc.2.0.1.t01173-RA"/>
    </source>
</evidence>
<dbReference type="Proteomes" id="UP000887565">
    <property type="component" value="Unplaced"/>
</dbReference>